<feature type="domain" description="AAA+ ATPase" evidence="6">
    <location>
        <begin position="1587"/>
        <end position="1771"/>
    </location>
</feature>
<dbReference type="PANTHER" id="PTHR43392:SF2">
    <property type="entry name" value="AAA-TYPE ATPASE FAMILY PROTEIN _ ANKYRIN REPEAT FAMILY PROTEIN"/>
    <property type="match status" value="1"/>
</dbReference>
<accession>A0A2T3AGU8</accession>
<keyword evidence="8" id="KW-1185">Reference proteome</keyword>
<dbReference type="SMART" id="SM00382">
    <property type="entry name" value="AAA"/>
    <property type="match status" value="4"/>
</dbReference>
<keyword evidence="7" id="KW-0378">Hydrolase</keyword>
<dbReference type="InterPro" id="IPR041627">
    <property type="entry name" value="AAA_lid_6"/>
</dbReference>
<dbReference type="InterPro" id="IPR003593">
    <property type="entry name" value="AAA+_ATPase"/>
</dbReference>
<dbReference type="FunFam" id="1.10.8.60:FF:000160">
    <property type="entry name" value="WGS project CABT00000000 data, contig 2.55"/>
    <property type="match status" value="1"/>
</dbReference>
<dbReference type="Pfam" id="PF13086">
    <property type="entry name" value="AAA_11"/>
    <property type="match status" value="1"/>
</dbReference>
<keyword evidence="3" id="KW-0347">Helicase</keyword>
<dbReference type="OrthoDB" id="2423195at2759"/>
<dbReference type="InterPro" id="IPR041677">
    <property type="entry name" value="DNA2/NAM7_AAA_11"/>
</dbReference>
<dbReference type="Pfam" id="PF13087">
    <property type="entry name" value="AAA_12"/>
    <property type="match status" value="1"/>
</dbReference>
<reference evidence="7 8" key="1">
    <citation type="journal article" date="2018" name="Mycol. Prog.">
        <title>Coniella lustricola, a new species from submerged detritus.</title>
        <authorList>
            <person name="Raudabaugh D.B."/>
            <person name="Iturriaga T."/>
            <person name="Carver A."/>
            <person name="Mondo S."/>
            <person name="Pangilinan J."/>
            <person name="Lipzen A."/>
            <person name="He G."/>
            <person name="Amirebrahimi M."/>
            <person name="Grigoriev I.V."/>
            <person name="Miller A.N."/>
        </authorList>
    </citation>
    <scope>NUCLEOTIDE SEQUENCE [LARGE SCALE GENOMIC DNA]</scope>
    <source>
        <strain evidence="7 8">B22-T-1</strain>
    </source>
</reference>
<organism evidence="7 8">
    <name type="scientific">Coniella lustricola</name>
    <dbReference type="NCBI Taxonomy" id="2025994"/>
    <lineage>
        <taxon>Eukaryota</taxon>
        <taxon>Fungi</taxon>
        <taxon>Dikarya</taxon>
        <taxon>Ascomycota</taxon>
        <taxon>Pezizomycotina</taxon>
        <taxon>Sordariomycetes</taxon>
        <taxon>Sordariomycetidae</taxon>
        <taxon>Diaporthales</taxon>
        <taxon>Schizoparmaceae</taxon>
        <taxon>Coniella</taxon>
    </lineage>
</organism>
<dbReference type="GO" id="GO:0004386">
    <property type="term" value="F:helicase activity"/>
    <property type="evidence" value="ECO:0007669"/>
    <property type="project" value="InterPro"/>
</dbReference>
<dbReference type="EMBL" id="KZ678391">
    <property type="protein sequence ID" value="PSR97392.1"/>
    <property type="molecule type" value="Genomic_DNA"/>
</dbReference>
<feature type="domain" description="AAA+ ATPase" evidence="6">
    <location>
        <begin position="1306"/>
        <end position="1440"/>
    </location>
</feature>
<dbReference type="InterPro" id="IPR000641">
    <property type="entry name" value="CbxX/CfxQ"/>
</dbReference>
<dbReference type="InterPro" id="IPR050773">
    <property type="entry name" value="CbxX/CfxQ_RuBisCO_ESX"/>
</dbReference>
<dbReference type="CDD" id="cd00009">
    <property type="entry name" value="AAA"/>
    <property type="match status" value="3"/>
</dbReference>
<feature type="domain" description="AAA+ ATPase" evidence="6">
    <location>
        <begin position="1859"/>
        <end position="1996"/>
    </location>
</feature>
<dbReference type="GO" id="GO:0016887">
    <property type="term" value="F:ATP hydrolysis activity"/>
    <property type="evidence" value="ECO:0007669"/>
    <property type="project" value="InterPro"/>
</dbReference>
<dbReference type="FunFam" id="3.40.50.300:FF:000216">
    <property type="entry name" value="Type VII secretion ATPase EccA"/>
    <property type="match status" value="3"/>
</dbReference>
<dbReference type="InParanoid" id="A0A2T3AGU8"/>
<evidence type="ECO:0000256" key="1">
    <source>
        <dbReference type="ARBA" id="ARBA00010378"/>
    </source>
</evidence>
<dbReference type="PANTHER" id="PTHR43392">
    <property type="entry name" value="AAA-TYPE ATPASE FAMILY PROTEIN / ANKYRIN REPEAT FAMILY PROTEIN"/>
    <property type="match status" value="1"/>
</dbReference>
<comment type="similarity">
    <text evidence="1">Belongs to the CbxX/CfxQ family.</text>
</comment>
<proteinExistence type="inferred from homology"/>
<name>A0A2T3AGU8_9PEZI</name>
<feature type="domain" description="AAA+ ATPase" evidence="6">
    <location>
        <begin position="486"/>
        <end position="907"/>
    </location>
</feature>
<feature type="region of interest" description="Disordered" evidence="5">
    <location>
        <begin position="2108"/>
        <end position="2164"/>
    </location>
</feature>
<evidence type="ECO:0000313" key="7">
    <source>
        <dbReference type="EMBL" id="PSR97392.1"/>
    </source>
</evidence>
<dbReference type="InterPro" id="IPR047187">
    <property type="entry name" value="SF1_C_Upf1"/>
</dbReference>
<evidence type="ECO:0000256" key="4">
    <source>
        <dbReference type="ARBA" id="ARBA00022840"/>
    </source>
</evidence>
<dbReference type="STRING" id="2025994.A0A2T3AGU8"/>
<evidence type="ECO:0000259" key="6">
    <source>
        <dbReference type="SMART" id="SM00382"/>
    </source>
</evidence>
<dbReference type="FunFam" id="1.10.8.60:FF:000159">
    <property type="entry name" value="p-loop containing nucleoside triphosphate hydrolase protein"/>
    <property type="match status" value="1"/>
</dbReference>
<feature type="region of interest" description="Disordered" evidence="5">
    <location>
        <begin position="1213"/>
        <end position="1249"/>
    </location>
</feature>
<dbReference type="Gene3D" id="3.40.50.300">
    <property type="entry name" value="P-loop containing nucleotide triphosphate hydrolases"/>
    <property type="match status" value="6"/>
</dbReference>
<dbReference type="GO" id="GO:0005524">
    <property type="term" value="F:ATP binding"/>
    <property type="evidence" value="ECO:0007669"/>
    <property type="project" value="UniProtKB-KW"/>
</dbReference>
<dbReference type="PRINTS" id="PR00819">
    <property type="entry name" value="CBXCFQXSUPER"/>
</dbReference>
<gene>
    <name evidence="7" type="ORF">BD289DRAFT_362373</name>
</gene>
<dbReference type="Pfam" id="PF17866">
    <property type="entry name" value="AAA_lid_6"/>
    <property type="match status" value="2"/>
</dbReference>
<evidence type="ECO:0000256" key="2">
    <source>
        <dbReference type="ARBA" id="ARBA00022741"/>
    </source>
</evidence>
<keyword evidence="4" id="KW-0067">ATP-binding</keyword>
<dbReference type="CDD" id="cd06008">
    <property type="entry name" value="NF-X1-zinc-finger"/>
    <property type="match status" value="1"/>
</dbReference>
<keyword evidence="2" id="KW-0547">Nucleotide-binding</keyword>
<evidence type="ECO:0000256" key="3">
    <source>
        <dbReference type="ARBA" id="ARBA00022806"/>
    </source>
</evidence>
<dbReference type="InterPro" id="IPR027417">
    <property type="entry name" value="P-loop_NTPase"/>
</dbReference>
<dbReference type="CDD" id="cd17936">
    <property type="entry name" value="EEXXEc_NFX1"/>
    <property type="match status" value="1"/>
</dbReference>
<dbReference type="InterPro" id="IPR041679">
    <property type="entry name" value="DNA2/NAM7-like_C"/>
</dbReference>
<sequence>MATPAQDKSARVGRLNSFLHQILTGQRQIQSAKDAQLFLEAVRIQPVPGSCVENIVASKHGVQALAIAVRASVDPTFIRSQTIHFISYLADDDLKLRANGHVLRSALSIIIKPPLLWRALVDMAQNGFLADQDLQTFSWLCLELLSLPRSTDSDVHGDIEAVVRDAKLLDASCPETRRLCYKIQQVLQLQKSPCSQTGDAYAPGGRHDNDFTDFRQIAIYPTTDEFLSTERPFYRKAKEVSDMQMTQRPAAHIDNMFRLLREDLIGELRNDWQSATNVKTRGKRSVLTLRGLLPVALDVGGHNKRKKVCLSLRCESGLAELARMPRPQRIQWLNDNRSFLRHQAFGALYQGQDIFGFAFVDRDMDGLLASPPVLTLRFTDDMALNRAMLALKTLNDVNFTLVDTPVFAYEPVLQQIKSITEIPLQDWLLDPANVIEASDFAPHPDRVQDILTSFESAGTNAEGLPQAKTSELDDSQQASLVKILDSPVSVTQGPPGTGKSFIGALAVLHILKSTKARVLVMTYTNHAVDQFIEELLDLGVPDSEIVRLGSKSTDRTSHLLISKQHCEYKRSPESWRTINKLEEEASGCSQILHERFTEYMQAQPSFGDIRDYLEFSAHDAHFFDAFQVPVDDDGFETVAKRNKGLRADYLFNQWRAGRGPRPFEQHARKFHKEVWQIGPSERQALLKKWFTAILLEKAERVQSSAKHFDALQDQLDMRFSEKKQQILQNKRIIACTTTAAAMYTSLVSAAQAEVMLVEEAGEIQEPHVLAALTPSVRQLILIGDHKQLRPKINNYDLTVEKGSGYDLNRSLFERLVLDGYPCMALRKQHRMHPDISRLVRELAYPELQDGPKTTDRPPVRGLNGRVIFVNHTHPETQDERITDRRDPGTKSSKENLFEAQMVVKTVRYLAQQGYTTNDMVVLTPYLGQLRLIRDMLGNDIDPLLSDLDFYELIQAGILTKAAANVNKSRLRLSTVDNYQGEEAKIVIVSLARSNNDGDIGFLAAPERVNVLLSRARDCLIIYGNMETYTSSKKGRKTWLTVFQAMKEGNYLHDGLPVHCEKHAQKNFVLKTPDDFDTHCPDGGCAEICGATMSCGLHKCDMHCHRVEDHSKKDCIQVTDLACRRGHKLKVPCHERESQCPKCRQDDLETERRVKRDLKLETDRAARQQAYKQELEKIQDQIDYQQRIIKDQKDEEDHRKTLEKQKADLDALTERAARGLRTPKPKSAPVNARPHAGDSAGSGLDNKDASFTGAQQDWEDMKKEGAKNEVLDKLMDMIGLEEVKHMFLKTKDKTDLALRQDISLQKERFGCALLGNPGTGKTTVARLYAKFMASLAIIPGSCFVEETGASLANAGVAGCKSIIEKILNDGGGVLFIDEAYQLTSGNSPGGGAVLDYLLPEVENLTGKIVFVLAGYQKQMESFFAHNPGLPSRFHVTMKFEDYSNKELLRILELNIWNKYSGRMKCEDGSRGLYCRIVAERLGRGRGKEGFGNARTVENALKVITDRQAARLSKQRRARPSKQPDDFLYTKEDLIGPEPSGALAKSKAWTELQSLTGLKTVKEAVKSLVDTISHNYQRELKEQQIIEYSLNRVLVGNPGTGKTSVAKLYGRILVDLGMLSNGEVIVKNPSDFVGAAMGESEKLTKGILASTVGKVLVIDEAYGLYGGSSNVDIYRTAVIDTIVAEVQSVPGDDRCVLLLGYKNQMSDMFQNVNPGLSRRFPMSSAFEFQDFSQEELKTILELKLKRIGFGATTQAINVAMDMLDRARNRPNFGNAGEIDILLDAAKLKHQFRFSKGRAASASDFDPRDFDEDFDRAERSDTDVAKLFEGTVGNGEAISLLREYQEDVKQMKSLGIDPKENISFNFLFKGPPGTGKTTTAKKMGKVFYDMGFLATAEVIECSATDLIGQYVGQTGPKVQQQLDKALGKVLFVDEAYRLAEGHFAKEAMDELVDAVTKEKYAKKLIIILAGYDKDIDRLMMSNAGLTSRFPEVINFRSLTPDECVTLMVRDLKARQAEVRSKGKGKELDISAIANPNEVALLIMTELFSRLMQVENWASARDVKEVTKSIFRKALKEKAGLERGVLTIGLETVAAELSRMLEGRLSRSTNVSLPHGFSQGEIPHPLPQPAPSPHGAKITNSMASTTPSHYDVQETQSSPPAEEKDQDGDWQHVAVHASPYFRDAIRDAGVSDAVWEQLQKDKIVEQEREEEYQQLLKAQRDAREEDRQKIVDRLLEDEARRQKEAEARAKLAAMRACPAGYNWIRQGGSGYRCAGGSHYMSDAQLQL</sequence>
<protein>
    <submittedName>
        <fullName evidence="7">P-loop containing nucleoside triphosphate hydrolase protein</fullName>
    </submittedName>
</protein>
<dbReference type="InterPro" id="IPR003959">
    <property type="entry name" value="ATPase_AAA_core"/>
</dbReference>
<dbReference type="Proteomes" id="UP000241462">
    <property type="component" value="Unassembled WGS sequence"/>
</dbReference>
<dbReference type="Gene3D" id="1.10.8.60">
    <property type="match status" value="1"/>
</dbReference>
<evidence type="ECO:0000256" key="5">
    <source>
        <dbReference type="SAM" id="MobiDB-lite"/>
    </source>
</evidence>
<dbReference type="FunFam" id="3.40.50.300:FF:001660">
    <property type="entry name" value="NF-X1 finger and helicase protein, putative"/>
    <property type="match status" value="1"/>
</dbReference>
<dbReference type="CDD" id="cd18808">
    <property type="entry name" value="SF1_C_Upf1"/>
    <property type="match status" value="1"/>
</dbReference>
<dbReference type="SUPFAM" id="SSF52540">
    <property type="entry name" value="P-loop containing nucleoside triphosphate hydrolases"/>
    <property type="match status" value="4"/>
</dbReference>
<feature type="compositionally biased region" description="Polar residues" evidence="5">
    <location>
        <begin position="2134"/>
        <end position="2155"/>
    </location>
</feature>
<dbReference type="Pfam" id="PF00004">
    <property type="entry name" value="AAA"/>
    <property type="match status" value="3"/>
</dbReference>
<evidence type="ECO:0000313" key="8">
    <source>
        <dbReference type="Proteomes" id="UP000241462"/>
    </source>
</evidence>